<dbReference type="InterPro" id="IPR012678">
    <property type="entry name" value="Ribosomal_uL23/eL15/eS24_sf"/>
</dbReference>
<evidence type="ECO:0000313" key="7">
    <source>
        <dbReference type="Proteomes" id="UP000054843"/>
    </source>
</evidence>
<evidence type="ECO:0000256" key="3">
    <source>
        <dbReference type="ARBA" id="ARBA00023274"/>
    </source>
</evidence>
<evidence type="ECO:0000256" key="4">
    <source>
        <dbReference type="ARBA" id="ARBA00039977"/>
    </source>
</evidence>
<proteinExistence type="inferred from homology"/>
<protein>
    <recommendedName>
        <fullName evidence="4">Large ribosomal subunit protein uL23m</fullName>
    </recommendedName>
    <alternativeName>
        <fullName evidence="5">39S ribosomal protein L23, mitochondrial</fullName>
    </alternativeName>
</protein>
<dbReference type="GO" id="GO:0032543">
    <property type="term" value="P:mitochondrial translation"/>
    <property type="evidence" value="ECO:0007669"/>
    <property type="project" value="TreeGrafter"/>
</dbReference>
<accession>A0A0V1MFT1</accession>
<dbReference type="PANTHER" id="PTHR12059:SF5">
    <property type="entry name" value="LARGE RIBOSOMAL SUBUNIT PROTEIN UL23M"/>
    <property type="match status" value="1"/>
</dbReference>
<dbReference type="EMBL" id="JYDO01000108">
    <property type="protein sequence ID" value="KRZ70776.1"/>
    <property type="molecule type" value="Genomic_DNA"/>
</dbReference>
<dbReference type="PANTHER" id="PTHR12059">
    <property type="entry name" value="RIBOSOMAL PROTEIN L23-RELATED"/>
    <property type="match status" value="1"/>
</dbReference>
<reference evidence="6 7" key="1">
    <citation type="submission" date="2015-01" db="EMBL/GenBank/DDBJ databases">
        <title>Evolution of Trichinella species and genotypes.</title>
        <authorList>
            <person name="Korhonen P.K."/>
            <person name="Edoardo P."/>
            <person name="Giuseppe L.R."/>
            <person name="Gasser R.B."/>
        </authorList>
    </citation>
    <scope>NUCLEOTIDE SEQUENCE [LARGE SCALE GENOMIC DNA]</scope>
    <source>
        <strain evidence="6">ISS1980</strain>
    </source>
</reference>
<evidence type="ECO:0000256" key="2">
    <source>
        <dbReference type="ARBA" id="ARBA00022980"/>
    </source>
</evidence>
<name>A0A0V1MFT1_9BILA</name>
<evidence type="ECO:0000313" key="6">
    <source>
        <dbReference type="EMBL" id="KRZ70776.1"/>
    </source>
</evidence>
<comment type="caution">
    <text evidence="6">The sequence shown here is derived from an EMBL/GenBank/DDBJ whole genome shotgun (WGS) entry which is preliminary data.</text>
</comment>
<organism evidence="6 7">
    <name type="scientific">Trichinella papuae</name>
    <dbReference type="NCBI Taxonomy" id="268474"/>
    <lineage>
        <taxon>Eukaryota</taxon>
        <taxon>Metazoa</taxon>
        <taxon>Ecdysozoa</taxon>
        <taxon>Nematoda</taxon>
        <taxon>Enoplea</taxon>
        <taxon>Dorylaimia</taxon>
        <taxon>Trichinellida</taxon>
        <taxon>Trichinellidae</taxon>
        <taxon>Trichinella</taxon>
    </lineage>
</organism>
<comment type="similarity">
    <text evidence="1">Belongs to the universal ribosomal protein uL23 family.</text>
</comment>
<evidence type="ECO:0000256" key="1">
    <source>
        <dbReference type="ARBA" id="ARBA00006700"/>
    </source>
</evidence>
<sequence>MTTKLHRLLPDGVKKTRVFLPDTWMKVLKPEKNEHLPKYMVKFAVSPEMNADDVREYLKKIYQLPVREVRLEIRQGKMIRHFDEYKEPSRMAGEFGKVIDKQPDETIAYVTMRKDFSFEFPELFPEITFEREMKQLKRLQQSIDKANELAETQWHRKGIPAWTFFKKNLLNQFVSGGTTINEEIRMAWWNEKFSGRQTVGTGQDRLHLINWTCEIGR</sequence>
<dbReference type="Proteomes" id="UP000054843">
    <property type="component" value="Unassembled WGS sequence"/>
</dbReference>
<evidence type="ECO:0000256" key="5">
    <source>
        <dbReference type="ARBA" id="ARBA00041375"/>
    </source>
</evidence>
<dbReference type="GO" id="GO:0005762">
    <property type="term" value="C:mitochondrial large ribosomal subunit"/>
    <property type="evidence" value="ECO:0007669"/>
    <property type="project" value="TreeGrafter"/>
</dbReference>
<dbReference type="SUPFAM" id="SSF54189">
    <property type="entry name" value="Ribosomal proteins S24e, L23 and L15e"/>
    <property type="match status" value="1"/>
</dbReference>
<dbReference type="AlphaFoldDB" id="A0A0V1MFT1"/>
<keyword evidence="7" id="KW-1185">Reference proteome</keyword>
<keyword evidence="3" id="KW-0687">Ribonucleoprotein</keyword>
<keyword evidence="2 6" id="KW-0689">Ribosomal protein</keyword>
<dbReference type="GO" id="GO:0003735">
    <property type="term" value="F:structural constituent of ribosome"/>
    <property type="evidence" value="ECO:0007669"/>
    <property type="project" value="InterPro"/>
</dbReference>
<dbReference type="InterPro" id="IPR013025">
    <property type="entry name" value="Ribosomal_uL23-like"/>
</dbReference>
<gene>
    <name evidence="6" type="primary">mrpl-23</name>
    <name evidence="6" type="ORF">T10_131</name>
</gene>
<dbReference type="InterPro" id="IPR012677">
    <property type="entry name" value="Nucleotide-bd_a/b_plait_sf"/>
</dbReference>
<dbReference type="Gene3D" id="3.30.70.330">
    <property type="match status" value="1"/>
</dbReference>